<dbReference type="STRING" id="295108.HT99x_00239"/>
<comment type="caution">
    <text evidence="2">The sequence shown here is derived from an EMBL/GenBank/DDBJ whole genome shotgun (WGS) entry which is preliminary data.</text>
</comment>
<name>A0A0Q9YPG8_9GAMM</name>
<dbReference type="InterPro" id="IPR011009">
    <property type="entry name" value="Kinase-like_dom_sf"/>
</dbReference>
<dbReference type="InterPro" id="IPR002575">
    <property type="entry name" value="Aminoglycoside_PTrfase"/>
</dbReference>
<dbReference type="GO" id="GO:0004674">
    <property type="term" value="F:protein serine/threonine kinase activity"/>
    <property type="evidence" value="ECO:0007669"/>
    <property type="project" value="UniProtKB-KW"/>
</dbReference>
<dbReference type="EMBL" id="LKAJ02000001">
    <property type="protein sequence ID" value="MCS5711939.1"/>
    <property type="molecule type" value="Genomic_DNA"/>
</dbReference>
<evidence type="ECO:0000313" key="3">
    <source>
        <dbReference type="EMBL" id="MCS5711939.1"/>
    </source>
</evidence>
<keyword evidence="2" id="KW-0418">Kinase</keyword>
<evidence type="ECO:0000313" key="2">
    <source>
        <dbReference type="EMBL" id="KRG22699.1"/>
    </source>
</evidence>
<proteinExistence type="predicted"/>
<dbReference type="PATRIC" id="fig|1590043.3.peg.241"/>
<dbReference type="Pfam" id="PF01636">
    <property type="entry name" value="APH"/>
    <property type="match status" value="1"/>
</dbReference>
<dbReference type="AlphaFoldDB" id="A0A0Q9YPG8"/>
<reference evidence="3" key="2">
    <citation type="journal article" date="2016" name="Genome Announc.">
        <title>Draft Genome Sequences of Two Novel Amoeba-Resistant Intranuclear Bacteria, 'Candidatus Berkiella cookevillensis' and 'Candidatus Berkiella aquae'.</title>
        <authorList>
            <person name="Mehari Y.T."/>
            <person name="Arivett B.A."/>
            <person name="Farone A.L."/>
            <person name="Gunderson J.H."/>
            <person name="Farone M.B."/>
        </authorList>
    </citation>
    <scope>NUCLEOTIDE SEQUENCE</scope>
    <source>
        <strain evidence="3">HT99</strain>
    </source>
</reference>
<dbReference type="OrthoDB" id="2352890at2"/>
<reference evidence="2" key="1">
    <citation type="submission" date="2015-09" db="EMBL/GenBank/DDBJ databases">
        <title>Draft Genome Sequences of Two Novel Amoeba-resistant Intranuclear Bacteria, Candidatus Berkiella cookevillensis and Candidatus Berkiella aquae.</title>
        <authorList>
            <person name="Mehari Y.T."/>
            <person name="Arivett B.A."/>
            <person name="Farone A.L."/>
            <person name="Gunderson J.H."/>
            <person name="Farone M.B."/>
        </authorList>
    </citation>
    <scope>NUCLEOTIDE SEQUENCE [LARGE SCALE GENOMIC DNA]</scope>
    <source>
        <strain evidence="2">HT99</strain>
    </source>
</reference>
<dbReference type="RefSeq" id="WP_075064885.1">
    <property type="nucleotide sequence ID" value="NZ_LKAJ02000001.1"/>
</dbReference>
<keyword evidence="2" id="KW-0723">Serine/threonine-protein kinase</keyword>
<sequence>MSNFIEAVCVHFSLGKLIKPPQRVYGGLLHVMWRVDTDKASYAVKQLSKDINLTNERVVKNYELSERIASRFVAQGIPGVSAIEKSGKYLLIVDTIGFLVYPWVEAKALDQHAVSEEHALKVAAILAKMHSLNVNEPEVIPLEYSTTTNEQILELIDKAESFDSSFAKALRKNQNEILAANEAYQNAMPILKKVLVVSHGDLDQKNVLWNKDSNPILIDWESAGKVNPTYDIINTAFYWSGITTHFDQQLFFKMMDTYQQAGGVIYADHVIAACYGALSWIGWLVYNIERACVQGESEQKTVGTEQVNQTLATILRLQTVIPDVIKNIEDRL</sequence>
<gene>
    <name evidence="2" type="ORF">HT99x_00239</name>
    <name evidence="3" type="ORF">HT99x_010890</name>
</gene>
<protein>
    <submittedName>
        <fullName evidence="3">Phosphotransferase</fullName>
    </submittedName>
    <submittedName>
        <fullName evidence="2">Serine/threonine protein kinase</fullName>
    </submittedName>
</protein>
<dbReference type="Gene3D" id="3.90.1200.10">
    <property type="match status" value="1"/>
</dbReference>
<evidence type="ECO:0000313" key="4">
    <source>
        <dbReference type="Proteomes" id="UP000051497"/>
    </source>
</evidence>
<accession>A0A0Q9YPG8</accession>
<dbReference type="EMBL" id="LKAJ01000001">
    <property type="protein sequence ID" value="KRG22699.1"/>
    <property type="molecule type" value="Genomic_DNA"/>
</dbReference>
<feature type="domain" description="Aminoglycoside phosphotransferase" evidence="1">
    <location>
        <begin position="27"/>
        <end position="243"/>
    </location>
</feature>
<dbReference type="SUPFAM" id="SSF56112">
    <property type="entry name" value="Protein kinase-like (PK-like)"/>
    <property type="match status" value="1"/>
</dbReference>
<keyword evidence="4" id="KW-1185">Reference proteome</keyword>
<keyword evidence="2" id="KW-0808">Transferase</keyword>
<evidence type="ECO:0000259" key="1">
    <source>
        <dbReference type="Pfam" id="PF01636"/>
    </source>
</evidence>
<reference evidence="3" key="3">
    <citation type="submission" date="2021-06" db="EMBL/GenBank/DDBJ databases">
        <title>Genomic Description and Analysis of Intracellular Bacteria, Candidatus Berkiella cookevillensis and Candidatus Berkiella aquae.</title>
        <authorList>
            <person name="Kidane D.T."/>
            <person name="Mehari Y.T."/>
            <person name="Rice F.C."/>
            <person name="Arivett B.A."/>
            <person name="Farone A.L."/>
            <person name="Berk S.G."/>
            <person name="Farone M.B."/>
        </authorList>
    </citation>
    <scope>NUCLEOTIDE SEQUENCE</scope>
    <source>
        <strain evidence="3">HT99</strain>
    </source>
</reference>
<dbReference type="Proteomes" id="UP000051497">
    <property type="component" value="Unassembled WGS sequence"/>
</dbReference>
<organism evidence="2">
    <name type="scientific">Candidatus Berkiella aquae</name>
    <dbReference type="NCBI Taxonomy" id="295108"/>
    <lineage>
        <taxon>Bacteria</taxon>
        <taxon>Pseudomonadati</taxon>
        <taxon>Pseudomonadota</taxon>
        <taxon>Gammaproteobacteria</taxon>
        <taxon>Candidatus Berkiellales</taxon>
        <taxon>Candidatus Berkiellaceae</taxon>
        <taxon>Candidatus Berkiella</taxon>
    </lineage>
</organism>